<keyword evidence="4 6" id="KW-1133">Transmembrane helix</keyword>
<evidence type="ECO:0000256" key="2">
    <source>
        <dbReference type="ARBA" id="ARBA00022475"/>
    </source>
</evidence>
<dbReference type="AlphaFoldDB" id="A0A031LPT7"/>
<evidence type="ECO:0000313" key="8">
    <source>
        <dbReference type="Proteomes" id="UP000024332"/>
    </source>
</evidence>
<dbReference type="PANTHER" id="PTHR42770">
    <property type="entry name" value="AMINO ACID TRANSPORTER-RELATED"/>
    <property type="match status" value="1"/>
</dbReference>
<dbReference type="Gene3D" id="1.20.1740.10">
    <property type="entry name" value="Amino acid/polyamine transporter I"/>
    <property type="match status" value="1"/>
</dbReference>
<dbReference type="PANTHER" id="PTHR42770:SF7">
    <property type="entry name" value="MEMBRANE PROTEIN"/>
    <property type="match status" value="1"/>
</dbReference>
<dbReference type="PIRSF" id="PIRSF006060">
    <property type="entry name" value="AA_transporter"/>
    <property type="match status" value="1"/>
</dbReference>
<comment type="subcellular location">
    <subcellularLocation>
        <location evidence="1">Cell membrane</location>
        <topology evidence="1">Multi-pass membrane protein</topology>
    </subcellularLocation>
</comment>
<proteinExistence type="predicted"/>
<evidence type="ECO:0000256" key="5">
    <source>
        <dbReference type="ARBA" id="ARBA00023136"/>
    </source>
</evidence>
<dbReference type="InterPro" id="IPR002293">
    <property type="entry name" value="AA/rel_permease1"/>
</dbReference>
<evidence type="ECO:0000256" key="6">
    <source>
        <dbReference type="SAM" id="Phobius"/>
    </source>
</evidence>
<evidence type="ECO:0000256" key="4">
    <source>
        <dbReference type="ARBA" id="ARBA00022989"/>
    </source>
</evidence>
<feature type="transmembrane region" description="Helical" evidence="6">
    <location>
        <begin position="239"/>
        <end position="258"/>
    </location>
</feature>
<dbReference type="OrthoDB" id="43026at2157"/>
<feature type="transmembrane region" description="Helical" evidence="6">
    <location>
        <begin position="48"/>
        <end position="69"/>
    </location>
</feature>
<feature type="transmembrane region" description="Helical" evidence="6">
    <location>
        <begin position="397"/>
        <end position="415"/>
    </location>
</feature>
<keyword evidence="5 6" id="KW-0472">Membrane</keyword>
<feature type="transmembrane region" description="Helical" evidence="6">
    <location>
        <begin position="90"/>
        <end position="118"/>
    </location>
</feature>
<dbReference type="GO" id="GO:0022857">
    <property type="term" value="F:transmembrane transporter activity"/>
    <property type="evidence" value="ECO:0007669"/>
    <property type="project" value="InterPro"/>
</dbReference>
<organism evidence="7 8">
    <name type="scientific">Candidatus Acidianus copahuensis</name>
    <dbReference type="NCBI Taxonomy" id="1160895"/>
    <lineage>
        <taxon>Archaea</taxon>
        <taxon>Thermoproteota</taxon>
        <taxon>Thermoprotei</taxon>
        <taxon>Sulfolobales</taxon>
        <taxon>Sulfolobaceae</taxon>
        <taxon>Acidianus</taxon>
    </lineage>
</organism>
<sequence>MSKFLRESSGLMKDVSLRDLVMLNVANMGAGLAVFQGISPYIVKGGVLWISSLLTFLLSLPLVFVYTWLMMRIPRTGGDYIWLSRKLHSGLGSIMGVAIAFNMPPYFALSAFFSAVAINAVLSEIGALNHLGFLTYLANNVFVNPYNNVGLIHDMIIYVVAAVAFAIIIGVNIAKPRWGYSLTTVLGLISSAGLIIAMIILAINIPDFHESISRFLSVCNLSSKPYTGPTFSLPATLYMIPYFASYAYIWLYAGPAVASEAKEGSLKYNLILGSIMTAIMITLPFFLMDIAGGYAFNASLYPTFTYNFWQVSIALSPLPLQVLLGITLIAWNFFIMAFGIIVFSRYIFAFSFDRLFPSIFAKLNKASSPIYAHLLDLLVTLGFLAIPIISVSGAESLYAYTPLAVAYLFLVSLTGIKVGKHDKDTKIIISGVISAIFMLFLGYESFTNPYFGVISSTGINMIGTGYIISLVGLGVITYILAKIVRRKQGIDIDVVYKEIPPD</sequence>
<feature type="transmembrane region" description="Helical" evidence="6">
    <location>
        <begin position="427"/>
        <end position="446"/>
    </location>
</feature>
<dbReference type="Pfam" id="PF13520">
    <property type="entry name" value="AA_permease_2"/>
    <property type="match status" value="1"/>
</dbReference>
<name>A0A031LPT7_9CREN</name>
<feature type="transmembrane region" description="Helical" evidence="6">
    <location>
        <begin position="21"/>
        <end position="42"/>
    </location>
</feature>
<feature type="transmembrane region" description="Helical" evidence="6">
    <location>
        <begin position="155"/>
        <end position="173"/>
    </location>
</feature>
<dbReference type="GO" id="GO:0005886">
    <property type="term" value="C:plasma membrane"/>
    <property type="evidence" value="ECO:0007669"/>
    <property type="project" value="UniProtKB-SubCell"/>
</dbReference>
<evidence type="ECO:0000313" key="7">
    <source>
        <dbReference type="EMBL" id="EZQ06765.1"/>
    </source>
</evidence>
<feature type="transmembrane region" description="Helical" evidence="6">
    <location>
        <begin position="185"/>
        <end position="205"/>
    </location>
</feature>
<reference evidence="7 8" key="1">
    <citation type="submission" date="2014-03" db="EMBL/GenBank/DDBJ databases">
        <title>Draft genome sequence of the novel thermoacidophilic archaea Acidianus copahuensis ALE1 strain, isolated from Copahue volcanic area in Neuquen Argentina.</title>
        <authorList>
            <person name="Urbieta M.S."/>
            <person name="Rascovan N."/>
            <person name="Castro C."/>
            <person name="Revale S."/>
            <person name="Giaveno M.A."/>
            <person name="Vazquez M.P."/>
            <person name="Donati E.R."/>
        </authorList>
    </citation>
    <scope>NUCLEOTIDE SEQUENCE [LARGE SCALE GENOMIC DNA]</scope>
    <source>
        <strain evidence="7 8">ALE1</strain>
    </source>
</reference>
<keyword evidence="3 6" id="KW-0812">Transmembrane</keyword>
<dbReference type="Proteomes" id="UP000024332">
    <property type="component" value="Unassembled WGS sequence"/>
</dbReference>
<protein>
    <submittedName>
        <fullName evidence="7">Amino acid permease</fullName>
    </submittedName>
</protein>
<evidence type="ECO:0000256" key="3">
    <source>
        <dbReference type="ARBA" id="ARBA00022692"/>
    </source>
</evidence>
<dbReference type="RefSeq" id="WP_048099294.1">
    <property type="nucleotide sequence ID" value="NZ_JFZT01000039.1"/>
</dbReference>
<feature type="transmembrane region" description="Helical" evidence="6">
    <location>
        <begin position="369"/>
        <end position="391"/>
    </location>
</feature>
<feature type="transmembrane region" description="Helical" evidence="6">
    <location>
        <begin position="270"/>
        <end position="296"/>
    </location>
</feature>
<comment type="caution">
    <text evidence="7">The sequence shown here is derived from an EMBL/GenBank/DDBJ whole genome shotgun (WGS) entry which is preliminary data.</text>
</comment>
<evidence type="ECO:0000256" key="1">
    <source>
        <dbReference type="ARBA" id="ARBA00004651"/>
    </source>
</evidence>
<keyword evidence="8" id="KW-1185">Reference proteome</keyword>
<dbReference type="STRING" id="1160895.CM19_05075"/>
<feature type="transmembrane region" description="Helical" evidence="6">
    <location>
        <begin position="458"/>
        <end position="481"/>
    </location>
</feature>
<accession>A0A031LPT7</accession>
<feature type="transmembrane region" description="Helical" evidence="6">
    <location>
        <begin position="322"/>
        <end position="348"/>
    </location>
</feature>
<dbReference type="EMBL" id="JFZT01000039">
    <property type="protein sequence ID" value="EZQ06765.1"/>
    <property type="molecule type" value="Genomic_DNA"/>
</dbReference>
<dbReference type="InterPro" id="IPR050367">
    <property type="entry name" value="APC_superfamily"/>
</dbReference>
<gene>
    <name evidence="7" type="ORF">CM19_05075</name>
</gene>
<keyword evidence="2" id="KW-1003">Cell membrane</keyword>